<sequence length="560" mass="64568">MSDMTMLLNDFSYIPPNNEHNEPTQGDIGETSNEPTQAICNEFEELYASANEELYPGCDYVTRLDFMEKFTYFKVKGKLNDSIFNEMLEFFQNVFPISKGYKIPSSYYATKKTFKMIRLGYESIHACEHDCCLFRGKENKDLNFCPMCNTSRWKDSNTPRKKVPKKVFCYFLIIPRLQCLFKSSHTAKEMIWHATGKCTKHSKMQHSVDGRAWKKFDTMYLDFRKEPRNVRLGLAADGFNPFGNLTQAYSMQDKTCKGWASKWLVARPNQNREVLEASGCIFFHTRESKKFCQFIKGVKLPDGFGSCLKHKVTDKDTNITDLKSHEYHIMMQHLLPYGLQQYLPNKIAKPITELCSLFKKICYAPLMEDDMLKALIKFISKQRHEGRIHRLVWVVDNDKDIEVSTTNELFILACRPTWTPISVNSCVVNGVRYVMNNRDECNTTQNNGNCSPTLMEKCIMVSLKKFSSLKDDPDIISFDNSSDLPLFASLNDLDNGTFHKDGQSIEVNAPTYIIDVLNEDDDIVDDEDAIPHDLTDFDNKYLINVDDDGVDKVYSSEEDD</sequence>
<proteinExistence type="predicted"/>
<dbReference type="InterPro" id="IPR004242">
    <property type="entry name" value="Transposase_21"/>
</dbReference>
<dbReference type="Pfam" id="PF02992">
    <property type="entry name" value="Transposase_21"/>
    <property type="match status" value="1"/>
</dbReference>
<reference evidence="1" key="1">
    <citation type="journal article" date="2019" name="Sci. Rep.">
        <title>Draft genome of Tanacetum cinerariifolium, the natural source of mosquito coil.</title>
        <authorList>
            <person name="Yamashiro T."/>
            <person name="Shiraishi A."/>
            <person name="Satake H."/>
            <person name="Nakayama K."/>
        </authorList>
    </citation>
    <scope>NUCLEOTIDE SEQUENCE</scope>
</reference>
<protein>
    <submittedName>
        <fullName evidence="1">Uncharacterized protein</fullName>
    </submittedName>
</protein>
<gene>
    <name evidence="1" type="ORF">Tci_048669</name>
</gene>
<organism evidence="1">
    <name type="scientific">Tanacetum cinerariifolium</name>
    <name type="common">Dalmatian daisy</name>
    <name type="synonym">Chrysanthemum cinerariifolium</name>
    <dbReference type="NCBI Taxonomy" id="118510"/>
    <lineage>
        <taxon>Eukaryota</taxon>
        <taxon>Viridiplantae</taxon>
        <taxon>Streptophyta</taxon>
        <taxon>Embryophyta</taxon>
        <taxon>Tracheophyta</taxon>
        <taxon>Spermatophyta</taxon>
        <taxon>Magnoliopsida</taxon>
        <taxon>eudicotyledons</taxon>
        <taxon>Gunneridae</taxon>
        <taxon>Pentapetalae</taxon>
        <taxon>asterids</taxon>
        <taxon>campanulids</taxon>
        <taxon>Asterales</taxon>
        <taxon>Asteraceae</taxon>
        <taxon>Asteroideae</taxon>
        <taxon>Anthemideae</taxon>
        <taxon>Anthemidinae</taxon>
        <taxon>Tanacetum</taxon>
    </lineage>
</organism>
<evidence type="ECO:0000313" key="1">
    <source>
        <dbReference type="EMBL" id="GEU76691.1"/>
    </source>
</evidence>
<dbReference type="PANTHER" id="PTHR10775">
    <property type="entry name" value="OS08G0208400 PROTEIN"/>
    <property type="match status" value="1"/>
</dbReference>
<dbReference type="EMBL" id="BKCJ010007328">
    <property type="protein sequence ID" value="GEU76691.1"/>
    <property type="molecule type" value="Genomic_DNA"/>
</dbReference>
<name>A0A6L2MRS0_TANCI</name>
<dbReference type="PANTHER" id="PTHR10775:SF183">
    <property type="entry name" value="TRANSPOSON, EN_SPM-LIKE, TRANSPOSASE-ASSOCIATED DOMAIN PROTEIN-RELATED"/>
    <property type="match status" value="1"/>
</dbReference>
<dbReference type="AlphaFoldDB" id="A0A6L2MRS0"/>
<accession>A0A6L2MRS0</accession>
<comment type="caution">
    <text evidence="1">The sequence shown here is derived from an EMBL/GenBank/DDBJ whole genome shotgun (WGS) entry which is preliminary data.</text>
</comment>